<evidence type="ECO:0000313" key="2">
    <source>
        <dbReference type="Proteomes" id="UP000293142"/>
    </source>
</evidence>
<comment type="caution">
    <text evidence="1">The sequence shown here is derived from an EMBL/GenBank/DDBJ whole genome shotgun (WGS) entry which is preliminary data.</text>
</comment>
<evidence type="ECO:0000313" key="1">
    <source>
        <dbReference type="EMBL" id="TBL70263.1"/>
    </source>
</evidence>
<dbReference type="OrthoDB" id="2617240at2"/>
<dbReference type="RefSeq" id="WP_131017984.1">
    <property type="nucleotide sequence ID" value="NZ_SIRE01000033.1"/>
</dbReference>
<sequence length="100" mass="11340">MKSYKQLIQDQLEKVKTTANQLTSSRQDDEKYTLELDSYTFQKLKSAADEGQTTVQAVVDHMIEQFLAQVSPEPAGHISDERKEQNPLLLLNGICGRGHY</sequence>
<protein>
    <submittedName>
        <fullName evidence="1">Uncharacterized protein</fullName>
    </submittedName>
</protein>
<accession>A0A4Q9DHD5</accession>
<reference evidence="1 2" key="1">
    <citation type="submission" date="2019-02" db="EMBL/GenBank/DDBJ databases">
        <title>Paenibacillus sp. nov., isolated from surface-sterilized tissue of Thalictrum simplex L.</title>
        <authorList>
            <person name="Tuo L."/>
        </authorList>
    </citation>
    <scope>NUCLEOTIDE SEQUENCE [LARGE SCALE GENOMIC DNA]</scope>
    <source>
        <strain evidence="1 2">N2SHLJ1</strain>
    </source>
</reference>
<keyword evidence="2" id="KW-1185">Reference proteome</keyword>
<name>A0A4Q9DHD5_9BACL</name>
<dbReference type="AlphaFoldDB" id="A0A4Q9DHD5"/>
<organism evidence="1 2">
    <name type="scientific">Paenibacillus thalictri</name>
    <dbReference type="NCBI Taxonomy" id="2527873"/>
    <lineage>
        <taxon>Bacteria</taxon>
        <taxon>Bacillati</taxon>
        <taxon>Bacillota</taxon>
        <taxon>Bacilli</taxon>
        <taxon>Bacillales</taxon>
        <taxon>Paenibacillaceae</taxon>
        <taxon>Paenibacillus</taxon>
    </lineage>
</organism>
<dbReference type="Proteomes" id="UP000293142">
    <property type="component" value="Unassembled WGS sequence"/>
</dbReference>
<gene>
    <name evidence="1" type="ORF">EYB31_33635</name>
</gene>
<dbReference type="EMBL" id="SIRE01000033">
    <property type="protein sequence ID" value="TBL70263.1"/>
    <property type="molecule type" value="Genomic_DNA"/>
</dbReference>
<proteinExistence type="predicted"/>